<dbReference type="InterPro" id="IPR000300">
    <property type="entry name" value="IPPc"/>
</dbReference>
<evidence type="ECO:0000259" key="2">
    <source>
        <dbReference type="SMART" id="SM00128"/>
    </source>
</evidence>
<keyword evidence="3" id="KW-1185">Reference proteome</keyword>
<accession>A0AB40CP34</accession>
<feature type="domain" description="Inositol polyphosphate-related phosphatase" evidence="2">
    <location>
        <begin position="73"/>
        <end position="360"/>
    </location>
</feature>
<dbReference type="GO" id="GO:0034485">
    <property type="term" value="F:phosphatidylinositol-3,4,5-trisphosphate 5-phosphatase activity"/>
    <property type="evidence" value="ECO:0007669"/>
    <property type="project" value="TreeGrafter"/>
</dbReference>
<evidence type="ECO:0000313" key="4">
    <source>
        <dbReference type="RefSeq" id="XP_039141114.1"/>
    </source>
</evidence>
<dbReference type="GO" id="GO:0005886">
    <property type="term" value="C:plasma membrane"/>
    <property type="evidence" value="ECO:0007669"/>
    <property type="project" value="TreeGrafter"/>
</dbReference>
<dbReference type="InterPro" id="IPR036691">
    <property type="entry name" value="Endo/exonu/phosph_ase_sf"/>
</dbReference>
<dbReference type="RefSeq" id="XP_039141114.1">
    <property type="nucleotide sequence ID" value="XM_039285180.1"/>
</dbReference>
<sequence length="363" mass="41212">MYCWRYKGRLFTFVEGYRNEDMGNYNSCHCLQRRSSKPKDQRMDLIGHGQISHSGIKAVSLQKNCKFSSSPSSVLCLCIVTWNMNGKLSTKDFIELVGKEPRFDLLAIGLQEAPRQNIAQLLQSALTETHSLLGEATMQSLQLFLFGPKNSEIHMKEVKIDKHAVGGYGGLRGRKKGAVAIYINFNGVRMIFVCCHLSAHEHKVEKRNSQCRHISEKLFSKDRNPYSRPSHLTVWLGDLNYRIHGISTLPVRSLIQRNLLSLLTSKDQLLQEAERGQVFNGFCEGTLSFKPTYKYNIGSSDYDTSYKIRIPSWTDRILFKVDSGAGIDAVLRSYESIDCINSSDHKPVRAHLCLKMNNVQMPV</sequence>
<dbReference type="GO" id="GO:0046856">
    <property type="term" value="P:phosphatidylinositol dephosphorylation"/>
    <property type="evidence" value="ECO:0007669"/>
    <property type="project" value="InterPro"/>
</dbReference>
<dbReference type="Gene3D" id="3.60.10.10">
    <property type="entry name" value="Endonuclease/exonuclease/phosphatase"/>
    <property type="match status" value="1"/>
</dbReference>
<dbReference type="GO" id="GO:0009753">
    <property type="term" value="P:response to jasmonic acid"/>
    <property type="evidence" value="ECO:0007669"/>
    <property type="project" value="TreeGrafter"/>
</dbReference>
<dbReference type="Proteomes" id="UP001515500">
    <property type="component" value="Chromosome 2"/>
</dbReference>
<gene>
    <name evidence="4" type="primary">LOC120278286</name>
</gene>
<organism evidence="3 4">
    <name type="scientific">Dioscorea cayennensis subsp. rotundata</name>
    <name type="common">White Guinea yam</name>
    <name type="synonym">Dioscorea rotundata</name>
    <dbReference type="NCBI Taxonomy" id="55577"/>
    <lineage>
        <taxon>Eukaryota</taxon>
        <taxon>Viridiplantae</taxon>
        <taxon>Streptophyta</taxon>
        <taxon>Embryophyta</taxon>
        <taxon>Tracheophyta</taxon>
        <taxon>Spermatophyta</taxon>
        <taxon>Magnoliopsida</taxon>
        <taxon>Liliopsida</taxon>
        <taxon>Dioscoreales</taxon>
        <taxon>Dioscoreaceae</taxon>
        <taxon>Dioscorea</taxon>
    </lineage>
</organism>
<protein>
    <submittedName>
        <fullName evidence="4">Type IV inositol polyphosphate 5-phosphatase 11-like isoform X1</fullName>
    </submittedName>
</protein>
<proteinExistence type="inferred from homology"/>
<name>A0AB40CP34_DIOCR</name>
<comment type="similarity">
    <text evidence="1">Belongs to the inositol polyphosphate 5-phosphatase family.</text>
</comment>
<reference evidence="4" key="1">
    <citation type="submission" date="2025-08" db="UniProtKB">
        <authorList>
            <consortium name="RefSeq"/>
        </authorList>
    </citation>
    <scope>IDENTIFICATION</scope>
</reference>
<dbReference type="GO" id="GO:0009651">
    <property type="term" value="P:response to salt stress"/>
    <property type="evidence" value="ECO:0007669"/>
    <property type="project" value="TreeGrafter"/>
</dbReference>
<dbReference type="GO" id="GO:0009737">
    <property type="term" value="P:response to abscisic acid"/>
    <property type="evidence" value="ECO:0007669"/>
    <property type="project" value="TreeGrafter"/>
</dbReference>
<dbReference type="AlphaFoldDB" id="A0AB40CP34"/>
<evidence type="ECO:0000256" key="1">
    <source>
        <dbReference type="ARBA" id="ARBA00010768"/>
    </source>
</evidence>
<dbReference type="GO" id="GO:0009733">
    <property type="term" value="P:response to auxin"/>
    <property type="evidence" value="ECO:0007669"/>
    <property type="project" value="TreeGrafter"/>
</dbReference>
<dbReference type="FunFam" id="3.60.10.10:FF:000044">
    <property type="entry name" value="Type IV inositol polyphosphate 5-phosphatase 11"/>
    <property type="match status" value="1"/>
</dbReference>
<dbReference type="InterPro" id="IPR046985">
    <property type="entry name" value="IP5"/>
</dbReference>
<dbReference type="SMART" id="SM00128">
    <property type="entry name" value="IPPc"/>
    <property type="match status" value="1"/>
</dbReference>
<dbReference type="PANTHER" id="PTHR11200:SF275">
    <property type="entry name" value="LD06095P"/>
    <property type="match status" value="1"/>
</dbReference>
<dbReference type="Pfam" id="PF22669">
    <property type="entry name" value="Exo_endo_phos2"/>
    <property type="match status" value="1"/>
</dbReference>
<dbReference type="SUPFAM" id="SSF56219">
    <property type="entry name" value="DNase I-like"/>
    <property type="match status" value="1"/>
</dbReference>
<dbReference type="GO" id="GO:0004439">
    <property type="term" value="F:phosphatidylinositol-4,5-bisphosphate 5-phosphatase activity"/>
    <property type="evidence" value="ECO:0007669"/>
    <property type="project" value="TreeGrafter"/>
</dbReference>
<dbReference type="GO" id="GO:0043813">
    <property type="term" value="F:phosphatidylinositol-3,5-bisphosphate 5-phosphatase activity"/>
    <property type="evidence" value="ECO:0007669"/>
    <property type="project" value="TreeGrafter"/>
</dbReference>
<evidence type="ECO:0000313" key="3">
    <source>
        <dbReference type="Proteomes" id="UP001515500"/>
    </source>
</evidence>
<dbReference type="GeneID" id="120278286"/>
<dbReference type="PANTHER" id="PTHR11200">
    <property type="entry name" value="INOSITOL 5-PHOSPHATASE"/>
    <property type="match status" value="1"/>
</dbReference>